<dbReference type="AlphaFoldDB" id="A0A131XEZ2"/>
<keyword evidence="3" id="KW-0396">Initiation factor</keyword>
<dbReference type="GO" id="GO:0003676">
    <property type="term" value="F:nucleic acid binding"/>
    <property type="evidence" value="ECO:0007669"/>
    <property type="project" value="InterPro"/>
</dbReference>
<proteinExistence type="evidence at transcript level"/>
<feature type="region of interest" description="Disordered" evidence="1">
    <location>
        <begin position="782"/>
        <end position="948"/>
    </location>
</feature>
<feature type="compositionally biased region" description="Acidic residues" evidence="1">
    <location>
        <begin position="207"/>
        <end position="234"/>
    </location>
</feature>
<feature type="domain" description="C2H2-type" evidence="2">
    <location>
        <begin position="419"/>
        <end position="441"/>
    </location>
</feature>
<feature type="compositionally biased region" description="Acidic residues" evidence="1">
    <location>
        <begin position="148"/>
        <end position="161"/>
    </location>
</feature>
<dbReference type="PANTHER" id="PTHR47487">
    <property type="entry name" value="OS06G0651300 PROTEIN-RELATED"/>
    <property type="match status" value="1"/>
</dbReference>
<feature type="compositionally biased region" description="Acidic residues" evidence="1">
    <location>
        <begin position="102"/>
        <end position="111"/>
    </location>
</feature>
<accession>A0A131XEZ2</accession>
<dbReference type="GO" id="GO:0008270">
    <property type="term" value="F:zinc ion binding"/>
    <property type="evidence" value="ECO:0007669"/>
    <property type="project" value="InterPro"/>
</dbReference>
<feature type="compositionally biased region" description="Low complexity" evidence="1">
    <location>
        <begin position="813"/>
        <end position="829"/>
    </location>
</feature>
<evidence type="ECO:0000259" key="2">
    <source>
        <dbReference type="PROSITE" id="PS00028"/>
    </source>
</evidence>
<feature type="compositionally biased region" description="Basic residues" evidence="1">
    <location>
        <begin position="1"/>
        <end position="13"/>
    </location>
</feature>
<feature type="compositionally biased region" description="Basic and acidic residues" evidence="1">
    <location>
        <begin position="284"/>
        <end position="297"/>
    </location>
</feature>
<feature type="region of interest" description="Disordered" evidence="1">
    <location>
        <begin position="1"/>
        <end position="311"/>
    </location>
</feature>
<sequence>MPPRKNTARRGRPWAKFGDSGDRTPSSQDEASDGAEVVASTDNTMKPGEPAKKPATPARKVAAPKPRPASAAIEPAPKKRAVTAKPAAAKSDSVARTVSEASEAEAEDDGPFEALVLDADDDEEVPAGDGETGAEEEAAANDEGVAVTEEENGEGDVDAAEPGDAPDGGEVADEGNGDYAGEPEEGAEGWEGEAAEGDGNEGGTAAEYEEGGEAEFAEGDEMVDAENPTEDGMEADAAAENTSENAPNGALEPSDEGAEPSGNGVAVKVEDAAASGVADAEGETIVRDLAPSDRDFVAPEDEEVKEEPTTEVTRLWDLCPDVELDSAETITASVHEGIQRCVRQFIERLLRDVKETGTVPDDASVAAQDGKPMFGCDLCNVTMAQPELFDSHIESQRHVKRLRWLYFMSMNKELGNYHCRVCRMSVPCKDHLVGHFRSDRHQCLSKCLNVHPKYAEHALSQHYPKAKVKSLLQPQQQQSPSATASQPSATGKGKEQKGADKRPDKGKANAGGSGQQTKNEEFSPPPSSQGFIFHCEICQVIAYHEDQIQEHYKGKKHRAKMAEELEKLEKQKPDSTKKGTAKGDGAETTKAASKDTVKGPSKGTAPKKGPVSRPPPPQFKPKGPKFGSNAPTYTCYVCNVVLHSTREYSQHFTTREHRLAAGLQASVPPLGHKRQRSPSPFSRGPGWSPPPHMRSPPRDIWSGGPPPRKRSPEPFLDPMARDLFSGSSGPGGAFEPGLRGPQPGVLEDYAERRGPGGMPDPTSVAATLETMIQLQQRLLNITGPQQGSGGGMSGSGGYRDEEYGRGLQDMDLQKSLQQLRQSQRYSVGGSPPPYGAGGALTSSSRGPYMDSSPPPYRESGTSFQGGMGDGYAGKRDSYGGGDSYSPVDDLKGSYGMGGSYGGGGPGGSGGLRINEYRKSSLGPTAPRPSDFGRPPLGHMRGSAGTKRY</sequence>
<dbReference type="SMART" id="SM00355">
    <property type="entry name" value="ZnF_C2H2"/>
    <property type="match status" value="4"/>
</dbReference>
<feature type="compositionally biased region" description="Gly residues" evidence="1">
    <location>
        <begin position="894"/>
        <end position="910"/>
    </location>
</feature>
<reference evidence="3" key="1">
    <citation type="journal article" date="2017" name="Ticks Tick Borne Dis.">
        <title>An insight into the sialome of Hyalomma excavatum.</title>
        <authorList>
            <person name="Ribeiro J.M."/>
            <person name="Slovak M."/>
            <person name="Francischetti I.M."/>
        </authorList>
    </citation>
    <scope>NUCLEOTIDE SEQUENCE</scope>
    <source>
        <strain evidence="3">Samish</strain>
        <tissue evidence="3">Salivary glands</tissue>
    </source>
</reference>
<protein>
    <submittedName>
        <fullName evidence="3">Putative translation initiation factor if-2</fullName>
    </submittedName>
</protein>
<feature type="compositionally biased region" description="Low complexity" evidence="1">
    <location>
        <begin position="470"/>
        <end position="490"/>
    </location>
</feature>
<feature type="region of interest" description="Disordered" evidence="1">
    <location>
        <begin position="467"/>
        <end position="527"/>
    </location>
</feature>
<feature type="compositionally biased region" description="Basic and acidic residues" evidence="1">
    <location>
        <begin position="492"/>
        <end position="507"/>
    </location>
</feature>
<feature type="compositionally biased region" description="Gly residues" evidence="1">
    <location>
        <begin position="786"/>
        <end position="797"/>
    </location>
</feature>
<feature type="compositionally biased region" description="Low complexity" evidence="1">
    <location>
        <begin position="53"/>
        <end position="72"/>
    </location>
</feature>
<organism evidence="3">
    <name type="scientific">Hyalomma excavatum</name>
    <dbReference type="NCBI Taxonomy" id="257692"/>
    <lineage>
        <taxon>Eukaryota</taxon>
        <taxon>Metazoa</taxon>
        <taxon>Ecdysozoa</taxon>
        <taxon>Arthropoda</taxon>
        <taxon>Chelicerata</taxon>
        <taxon>Arachnida</taxon>
        <taxon>Acari</taxon>
        <taxon>Parasitiformes</taxon>
        <taxon>Ixodida</taxon>
        <taxon>Ixodoidea</taxon>
        <taxon>Ixodidae</taxon>
        <taxon>Hyalomminae</taxon>
        <taxon>Hyalomma</taxon>
    </lineage>
</organism>
<dbReference type="PROSITE" id="PS00028">
    <property type="entry name" value="ZINC_FINGER_C2H2_1"/>
    <property type="match status" value="1"/>
</dbReference>
<dbReference type="InterPro" id="IPR036236">
    <property type="entry name" value="Znf_C2H2_sf"/>
</dbReference>
<feature type="compositionally biased region" description="Basic and acidic residues" evidence="1">
    <location>
        <begin position="566"/>
        <end position="577"/>
    </location>
</feature>
<feature type="compositionally biased region" description="Acidic residues" evidence="1">
    <location>
        <begin position="170"/>
        <end position="199"/>
    </location>
</feature>
<feature type="compositionally biased region" description="Acidic residues" evidence="1">
    <location>
        <begin position="118"/>
        <end position="140"/>
    </location>
</feature>
<dbReference type="Pfam" id="PF12874">
    <property type="entry name" value="zf-met"/>
    <property type="match status" value="3"/>
</dbReference>
<dbReference type="SUPFAM" id="SSF57667">
    <property type="entry name" value="beta-beta-alpha zinc fingers"/>
    <property type="match status" value="2"/>
</dbReference>
<dbReference type="InterPro" id="IPR013087">
    <property type="entry name" value="Znf_C2H2_type"/>
</dbReference>
<keyword evidence="3" id="KW-0648">Protein biosynthesis</keyword>
<feature type="region of interest" description="Disordered" evidence="1">
    <location>
        <begin position="566"/>
        <end position="625"/>
    </location>
</feature>
<evidence type="ECO:0000313" key="3">
    <source>
        <dbReference type="EMBL" id="JAP64785.1"/>
    </source>
</evidence>
<dbReference type="SMART" id="SM00451">
    <property type="entry name" value="ZnF_U1"/>
    <property type="match status" value="3"/>
</dbReference>
<dbReference type="GO" id="GO:0003743">
    <property type="term" value="F:translation initiation factor activity"/>
    <property type="evidence" value="ECO:0007669"/>
    <property type="project" value="UniProtKB-KW"/>
</dbReference>
<evidence type="ECO:0000256" key="1">
    <source>
        <dbReference type="SAM" id="MobiDB-lite"/>
    </source>
</evidence>
<dbReference type="Gene3D" id="3.30.160.60">
    <property type="entry name" value="Classic Zinc Finger"/>
    <property type="match status" value="2"/>
</dbReference>
<dbReference type="PANTHER" id="PTHR47487:SF8">
    <property type="entry name" value="OS08G0270900 PROTEIN"/>
    <property type="match status" value="1"/>
</dbReference>
<feature type="region of interest" description="Disordered" evidence="1">
    <location>
        <begin position="663"/>
        <end position="743"/>
    </location>
</feature>
<dbReference type="EMBL" id="GEFH01003796">
    <property type="protein sequence ID" value="JAP64785.1"/>
    <property type="molecule type" value="mRNA"/>
</dbReference>
<feature type="compositionally biased region" description="Basic and acidic residues" evidence="1">
    <location>
        <begin position="584"/>
        <end position="597"/>
    </location>
</feature>
<dbReference type="InterPro" id="IPR003604">
    <property type="entry name" value="Matrin/U1-like-C_Znf_C2H2"/>
</dbReference>
<name>A0A131XEZ2_9ACAR</name>